<dbReference type="Pfam" id="PF00106">
    <property type="entry name" value="adh_short"/>
    <property type="match status" value="1"/>
</dbReference>
<protein>
    <submittedName>
        <fullName evidence="5">Short-chain dehydrogenase/reductase SDR</fullName>
    </submittedName>
</protein>
<sequence>MTRTVLVTGCSSGIGFATARAFLEADRDWRVYATARSRDRDDLRDLESRGAEIAALDLTNPDDIDRVVDRIRADAGGVDCLVNNAGYGQFGPLEDLDTEKLEAQFAVHCFGPHRLIRAVLPGMRERGGGRIVTVTSAADRLALAGIGGYNASKWAAAGLHDALRQELTDTTVDVAVVQPGVVKTDFYDRVAAELDETESTAGPSPHADYYRALRRLRAIEGGGPLINDPDRVARTILEAASESSPSAYYRVGPLPLLGSLYGTLVPAVVRDRLTRFGLRVAASEPVLDLLDRRVPTDSVSERDSSGRSR</sequence>
<feature type="domain" description="Ketoreductase" evidence="4">
    <location>
        <begin position="3"/>
        <end position="185"/>
    </location>
</feature>
<dbReference type="Proteomes" id="UP000011602">
    <property type="component" value="Unassembled WGS sequence"/>
</dbReference>
<dbReference type="eggNOG" id="arCOG01259">
    <property type="taxonomic scope" value="Archaea"/>
</dbReference>
<dbReference type="CDD" id="cd05374">
    <property type="entry name" value="17beta-HSD-like_SDR_c"/>
    <property type="match status" value="1"/>
</dbReference>
<dbReference type="GO" id="GO:0016491">
    <property type="term" value="F:oxidoreductase activity"/>
    <property type="evidence" value="ECO:0007669"/>
    <property type="project" value="UniProtKB-KW"/>
</dbReference>
<name>L9XGV8_9EURY</name>
<accession>L9XGV8</accession>
<dbReference type="InterPro" id="IPR057326">
    <property type="entry name" value="KR_dom"/>
</dbReference>
<evidence type="ECO:0000259" key="4">
    <source>
        <dbReference type="SMART" id="SM00822"/>
    </source>
</evidence>
<dbReference type="PANTHER" id="PTHR43976:SF16">
    <property type="entry name" value="SHORT-CHAIN DEHYDROGENASE_REDUCTASE FAMILY PROTEIN"/>
    <property type="match status" value="1"/>
</dbReference>
<dbReference type="Gene3D" id="3.40.50.720">
    <property type="entry name" value="NAD(P)-binding Rossmann-like Domain"/>
    <property type="match status" value="1"/>
</dbReference>
<dbReference type="STRING" id="1227499.C493_04146"/>
<reference evidence="5 6" key="1">
    <citation type="journal article" date="2014" name="PLoS Genet.">
        <title>Phylogenetically driven sequencing of extremely halophilic archaea reveals strategies for static and dynamic osmo-response.</title>
        <authorList>
            <person name="Becker E.A."/>
            <person name="Seitzer P.M."/>
            <person name="Tritt A."/>
            <person name="Larsen D."/>
            <person name="Krusor M."/>
            <person name="Yao A.I."/>
            <person name="Wu D."/>
            <person name="Madern D."/>
            <person name="Eisen J.A."/>
            <person name="Darling A.E."/>
            <person name="Facciotti M.T."/>
        </authorList>
    </citation>
    <scope>NUCLEOTIDE SEQUENCE [LARGE SCALE GENOMIC DNA]</scope>
    <source>
        <strain evidence="5 6">JCM 12255</strain>
    </source>
</reference>
<evidence type="ECO:0000313" key="6">
    <source>
        <dbReference type="Proteomes" id="UP000011602"/>
    </source>
</evidence>
<dbReference type="PROSITE" id="PS00061">
    <property type="entry name" value="ADH_SHORT"/>
    <property type="match status" value="1"/>
</dbReference>
<evidence type="ECO:0000313" key="5">
    <source>
        <dbReference type="EMBL" id="ELY60636.1"/>
    </source>
</evidence>
<dbReference type="PRINTS" id="PR00081">
    <property type="entry name" value="GDHRDH"/>
</dbReference>
<dbReference type="AlphaFoldDB" id="L9XGV8"/>
<dbReference type="PATRIC" id="fig|1227499.3.peg.850"/>
<organism evidence="5 6">
    <name type="scientific">Natronolimnohabitans innermongolicus JCM 12255</name>
    <dbReference type="NCBI Taxonomy" id="1227499"/>
    <lineage>
        <taxon>Archaea</taxon>
        <taxon>Methanobacteriati</taxon>
        <taxon>Methanobacteriota</taxon>
        <taxon>Stenosarchaea group</taxon>
        <taxon>Halobacteria</taxon>
        <taxon>Halobacteriales</taxon>
        <taxon>Natrialbaceae</taxon>
        <taxon>Natronolimnohabitans</taxon>
    </lineage>
</organism>
<dbReference type="InterPro" id="IPR020904">
    <property type="entry name" value="Sc_DH/Rdtase_CS"/>
</dbReference>
<dbReference type="InterPro" id="IPR051911">
    <property type="entry name" value="SDR_oxidoreductase"/>
</dbReference>
<comment type="similarity">
    <text evidence="1 3">Belongs to the short-chain dehydrogenases/reductases (SDR) family.</text>
</comment>
<keyword evidence="2" id="KW-0560">Oxidoreductase</keyword>
<dbReference type="InterPro" id="IPR036291">
    <property type="entry name" value="NAD(P)-bd_dom_sf"/>
</dbReference>
<dbReference type="RefSeq" id="WP_007258137.1">
    <property type="nucleotide sequence ID" value="NZ_AOHZ01000018.1"/>
</dbReference>
<gene>
    <name evidence="5" type="ORF">C493_04146</name>
</gene>
<dbReference type="InterPro" id="IPR002347">
    <property type="entry name" value="SDR_fam"/>
</dbReference>
<dbReference type="EMBL" id="AOHZ01000018">
    <property type="protein sequence ID" value="ELY60636.1"/>
    <property type="molecule type" value="Genomic_DNA"/>
</dbReference>
<evidence type="ECO:0000256" key="2">
    <source>
        <dbReference type="ARBA" id="ARBA00023002"/>
    </source>
</evidence>
<dbReference type="PANTHER" id="PTHR43976">
    <property type="entry name" value="SHORT CHAIN DEHYDROGENASE"/>
    <property type="match status" value="1"/>
</dbReference>
<keyword evidence="6" id="KW-1185">Reference proteome</keyword>
<proteinExistence type="inferred from homology"/>
<comment type="caution">
    <text evidence="5">The sequence shown here is derived from an EMBL/GenBank/DDBJ whole genome shotgun (WGS) entry which is preliminary data.</text>
</comment>
<dbReference type="OrthoDB" id="10157at2157"/>
<evidence type="ECO:0000256" key="3">
    <source>
        <dbReference type="RuleBase" id="RU000363"/>
    </source>
</evidence>
<dbReference type="SMART" id="SM00822">
    <property type="entry name" value="PKS_KR"/>
    <property type="match status" value="1"/>
</dbReference>
<dbReference type="PRINTS" id="PR00080">
    <property type="entry name" value="SDRFAMILY"/>
</dbReference>
<dbReference type="SUPFAM" id="SSF51735">
    <property type="entry name" value="NAD(P)-binding Rossmann-fold domains"/>
    <property type="match status" value="1"/>
</dbReference>
<evidence type="ECO:0000256" key="1">
    <source>
        <dbReference type="ARBA" id="ARBA00006484"/>
    </source>
</evidence>